<keyword evidence="2" id="KW-0012">Acyltransferase</keyword>
<keyword evidence="3" id="KW-0479">Metal-binding</keyword>
<dbReference type="GO" id="GO:0016603">
    <property type="term" value="F:glutaminyl-peptide cyclotransferase activity"/>
    <property type="evidence" value="ECO:0007669"/>
    <property type="project" value="InterPro"/>
</dbReference>
<keyword evidence="3" id="KW-0378">Hydrolase</keyword>
<feature type="chain" id="PRO_5044035299" description="Peptide hydrolase" evidence="3">
    <location>
        <begin position="18"/>
        <end position="372"/>
    </location>
</feature>
<dbReference type="PANTHER" id="PTHR12283">
    <property type="entry name" value="GLUTAMINYL-PEPTIDE CYCLOTRANSFERASE"/>
    <property type="match status" value="1"/>
</dbReference>
<dbReference type="GO" id="GO:0008233">
    <property type="term" value="F:peptidase activity"/>
    <property type="evidence" value="ECO:0007669"/>
    <property type="project" value="UniProtKB-KW"/>
</dbReference>
<dbReference type="EMBL" id="SPRH01000011">
    <property type="protein sequence ID" value="TIC02533.1"/>
    <property type="molecule type" value="Genomic_DNA"/>
</dbReference>
<evidence type="ECO:0000313" key="14">
    <source>
        <dbReference type="Proteomes" id="UP000310708"/>
    </source>
</evidence>
<comment type="similarity">
    <text evidence="3">Belongs to the peptidase M28 family.</text>
</comment>
<dbReference type="EMBL" id="SPRX01000017">
    <property type="protein sequence ID" value="TIC66353.1"/>
    <property type="molecule type" value="Genomic_DNA"/>
</dbReference>
<comment type="caution">
    <text evidence="5">The sequence shown here is derived from an EMBL/GenBank/DDBJ whole genome shotgun (WGS) entry which is preliminary data.</text>
</comment>
<evidence type="ECO:0000313" key="6">
    <source>
        <dbReference type="EMBL" id="TIC31430.1"/>
    </source>
</evidence>
<dbReference type="Proteomes" id="UP000310708">
    <property type="component" value="Unassembled WGS sequence"/>
</dbReference>
<evidence type="ECO:0000256" key="3">
    <source>
        <dbReference type="RuleBase" id="RU361240"/>
    </source>
</evidence>
<feature type="signal peptide" evidence="3">
    <location>
        <begin position="1"/>
        <end position="17"/>
    </location>
</feature>
<evidence type="ECO:0000313" key="9">
    <source>
        <dbReference type="EMBL" id="TIC68791.1"/>
    </source>
</evidence>
<evidence type="ECO:0000313" key="11">
    <source>
        <dbReference type="Proteomes" id="UP000305647"/>
    </source>
</evidence>
<feature type="domain" description="Peptidase M28" evidence="4">
    <location>
        <begin position="179"/>
        <end position="360"/>
    </location>
</feature>
<evidence type="ECO:0000256" key="2">
    <source>
        <dbReference type="ARBA" id="ARBA00023315"/>
    </source>
</evidence>
<reference evidence="10 11" key="1">
    <citation type="submission" date="2019-03" db="EMBL/GenBank/DDBJ databases">
        <title>Sequencing 25 genomes of Wallemia mellicola.</title>
        <authorList>
            <person name="Gostincar C."/>
        </authorList>
    </citation>
    <scope>NUCLEOTIDE SEQUENCE [LARGE SCALE GENOMIC DNA]</scope>
    <source>
        <strain evidence="5 12">EXF-1262</strain>
        <strain evidence="9 13">EXF-1274</strain>
        <strain evidence="7 10">EXF-1277</strain>
        <strain evidence="8 14">EXF-757</strain>
        <strain evidence="6 11">EXF-8738</strain>
    </source>
</reference>
<organism evidence="5 12">
    <name type="scientific">Wallemia mellicola</name>
    <dbReference type="NCBI Taxonomy" id="1708541"/>
    <lineage>
        <taxon>Eukaryota</taxon>
        <taxon>Fungi</taxon>
        <taxon>Dikarya</taxon>
        <taxon>Basidiomycota</taxon>
        <taxon>Wallemiomycotina</taxon>
        <taxon>Wallemiomycetes</taxon>
        <taxon>Wallemiales</taxon>
        <taxon>Wallemiaceae</taxon>
        <taxon>Wallemia</taxon>
    </lineage>
</organism>
<dbReference type="InterPro" id="IPR007484">
    <property type="entry name" value="Peptidase_M28"/>
</dbReference>
<gene>
    <name evidence="8" type="ORF">E3Q01_01736</name>
    <name evidence="9" type="ORF">E3Q02_01098</name>
    <name evidence="7" type="ORF">E3Q03_02425</name>
    <name evidence="6" type="ORF">E3Q10_01614</name>
    <name evidence="5" type="ORF">E3Q17_01370</name>
</gene>
<proteinExistence type="inferred from homology"/>
<dbReference type="Proteomes" id="UP000305647">
    <property type="component" value="Unassembled WGS sequence"/>
</dbReference>
<evidence type="ECO:0000313" key="12">
    <source>
        <dbReference type="Proteomes" id="UP000307169"/>
    </source>
</evidence>
<accession>A0A4T0M0D5</accession>
<dbReference type="CDD" id="cd03880">
    <property type="entry name" value="M28_QC_like"/>
    <property type="match status" value="1"/>
</dbReference>
<dbReference type="InterPro" id="IPR037457">
    <property type="entry name" value="M28_QC"/>
</dbReference>
<evidence type="ECO:0000313" key="7">
    <source>
        <dbReference type="EMBL" id="TIC65596.1"/>
    </source>
</evidence>
<keyword evidence="1" id="KW-0808">Transferase</keyword>
<evidence type="ECO:0000313" key="8">
    <source>
        <dbReference type="EMBL" id="TIC66353.1"/>
    </source>
</evidence>
<sequence length="372" mass="42478">MRILIFLFFILLPIALSFKPLEISQLNLVNLLSGNLTSDTPNNTQVLNYFVNHFSRLRWDATIDTFQSNTPLGRKTFNNLVVNSNKDAPFRLTLAAHYDSKYFKNAEFLGATDSAFPCALLLDLATFFTPILNKFDSLKFGLKSGQVPLPPYIKATGGDRSNFTTSYGPSFDGRQLDEHDLSLQMIFFDGEEAFENWSDNDSIYGAKHLAETLSTSYIDIQEAHHPPVSKRRLKPHPTELDRIDHLVLLDLLGAPNPTIPNYFSTTEWMHSHMIDIENRLNSIAETPTVDQSNNFQSRFFVNRTSRSGISDDHLPFLHRGVPIFHVIPYPFPSVWHKLSDDRSALSIPTMARWNAIMRTFIAEYMQLRPLIH</sequence>
<keyword evidence="3" id="KW-0862">Zinc</keyword>
<dbReference type="EMBL" id="SPRW01000008">
    <property type="protein sequence ID" value="TIC68791.1"/>
    <property type="molecule type" value="Genomic_DNA"/>
</dbReference>
<dbReference type="PANTHER" id="PTHR12283:SF6">
    <property type="entry name" value="GLUTAMINYL-PEPTIDE CYCLOTRANSFERASE-RELATED"/>
    <property type="match status" value="1"/>
</dbReference>
<evidence type="ECO:0000313" key="13">
    <source>
        <dbReference type="Proteomes" id="UP000309601"/>
    </source>
</evidence>
<dbReference type="InterPro" id="IPR040234">
    <property type="entry name" value="QC/QCL"/>
</dbReference>
<dbReference type="AlphaFoldDB" id="A0A4T0M0D5"/>
<evidence type="ECO:0000313" key="5">
    <source>
        <dbReference type="EMBL" id="TIC02533.1"/>
    </source>
</evidence>
<evidence type="ECO:0000259" key="4">
    <source>
        <dbReference type="Pfam" id="PF04389"/>
    </source>
</evidence>
<evidence type="ECO:0000313" key="10">
    <source>
        <dbReference type="Proteomes" id="UP000305362"/>
    </source>
</evidence>
<dbReference type="Proteomes" id="UP000307169">
    <property type="component" value="Unassembled WGS sequence"/>
</dbReference>
<dbReference type="GO" id="GO:0008270">
    <property type="term" value="F:zinc ion binding"/>
    <property type="evidence" value="ECO:0007669"/>
    <property type="project" value="TreeGrafter"/>
</dbReference>
<dbReference type="Proteomes" id="UP000305362">
    <property type="component" value="Unassembled WGS sequence"/>
</dbReference>
<name>A0A4T0M0D5_9BASI</name>
<dbReference type="OrthoDB" id="3907302at2759"/>
<feature type="domain" description="Peptidase M28" evidence="4">
    <location>
        <begin position="79"/>
        <end position="129"/>
    </location>
</feature>
<dbReference type="SUPFAM" id="SSF53187">
    <property type="entry name" value="Zn-dependent exopeptidases"/>
    <property type="match status" value="2"/>
</dbReference>
<dbReference type="GO" id="GO:0006508">
    <property type="term" value="P:proteolysis"/>
    <property type="evidence" value="ECO:0007669"/>
    <property type="project" value="UniProtKB-KW"/>
</dbReference>
<dbReference type="EC" id="3.4.-.-" evidence="3"/>
<keyword evidence="3" id="KW-0732">Signal</keyword>
<evidence type="ECO:0000256" key="1">
    <source>
        <dbReference type="ARBA" id="ARBA00022679"/>
    </source>
</evidence>
<dbReference type="EMBL" id="SPRV01000024">
    <property type="protein sequence ID" value="TIC65596.1"/>
    <property type="molecule type" value="Genomic_DNA"/>
</dbReference>
<protein>
    <recommendedName>
        <fullName evidence="3">Peptide hydrolase</fullName>
        <ecNumber evidence="3">3.4.-.-</ecNumber>
    </recommendedName>
</protein>
<dbReference type="Gene3D" id="3.40.630.10">
    <property type="entry name" value="Zn peptidases"/>
    <property type="match status" value="1"/>
</dbReference>
<keyword evidence="3" id="KW-0645">Protease</keyword>
<dbReference type="Pfam" id="PF04389">
    <property type="entry name" value="Peptidase_M28"/>
    <property type="match status" value="2"/>
</dbReference>
<dbReference type="EMBL" id="SPRO01000012">
    <property type="protein sequence ID" value="TIC31430.1"/>
    <property type="molecule type" value="Genomic_DNA"/>
</dbReference>
<dbReference type="Proteomes" id="UP000309601">
    <property type="component" value="Unassembled WGS sequence"/>
</dbReference>